<dbReference type="CDD" id="cd03794">
    <property type="entry name" value="GT4_WbuB-like"/>
    <property type="match status" value="1"/>
</dbReference>
<sequence length="417" mass="47831">MNIWIFNHYAISPSSSGGTRHYDLARELVRYGHSVTIFASSFNHFTRKETVFRNSKDNYIHERINGVEFIWIRTPAYGDILSRIKNILSYSLKSYSYALGVLKKANPDLVIGSSVHPLAALIGYKISRKANSLYYFEERDLWPQTFVDFGKLSKNNPLVKLLYKLERFLYLKADRIIVLFEKAPSYIESTGISREKVIYMPNGVDLSRFHKPVESMMKKVFKGTEGKLKIIYLGSHGIANHLEPVIDLIEMLKGEQDIHLLMIGDGPLKEQIRRKAKEKNLHNVTFHSSVPKEDVPTILSNADLSIISMKDSPLYKWGFSMNKLYDYMAAGLPILMIANPATVGNIKKVEGIHVSQNLDDLCQVIKHYRSDKNKMQHDGNCLKSHVASRYSWEKLAGQLQKIIEKDLLNDKKTRQYS</sequence>
<protein>
    <submittedName>
        <fullName evidence="3">Glycosyltransferase family 4 protein</fullName>
    </submittedName>
</protein>
<evidence type="ECO:0000259" key="1">
    <source>
        <dbReference type="Pfam" id="PF00534"/>
    </source>
</evidence>
<organism evidence="3 4">
    <name type="scientific">Siminovitchia sediminis</name>
    <dbReference type="NCBI Taxonomy" id="1274353"/>
    <lineage>
        <taxon>Bacteria</taxon>
        <taxon>Bacillati</taxon>
        <taxon>Bacillota</taxon>
        <taxon>Bacilli</taxon>
        <taxon>Bacillales</taxon>
        <taxon>Bacillaceae</taxon>
        <taxon>Siminovitchia</taxon>
    </lineage>
</organism>
<evidence type="ECO:0000313" key="3">
    <source>
        <dbReference type="EMBL" id="MFD1707481.1"/>
    </source>
</evidence>
<evidence type="ECO:0000259" key="2">
    <source>
        <dbReference type="Pfam" id="PF13439"/>
    </source>
</evidence>
<name>A0ABW4KJN6_9BACI</name>
<feature type="domain" description="Glycosyl transferase family 1" evidence="1">
    <location>
        <begin position="224"/>
        <end position="372"/>
    </location>
</feature>
<comment type="caution">
    <text evidence="3">The sequence shown here is derived from an EMBL/GenBank/DDBJ whole genome shotgun (WGS) entry which is preliminary data.</text>
</comment>
<gene>
    <name evidence="3" type="ORF">ACFSCZ_12175</name>
</gene>
<dbReference type="RefSeq" id="WP_380774200.1">
    <property type="nucleotide sequence ID" value="NZ_JBHUEO010000034.1"/>
</dbReference>
<dbReference type="SUPFAM" id="SSF53756">
    <property type="entry name" value="UDP-Glycosyltransferase/glycogen phosphorylase"/>
    <property type="match status" value="1"/>
</dbReference>
<dbReference type="InterPro" id="IPR028098">
    <property type="entry name" value="Glyco_trans_4-like_N"/>
</dbReference>
<feature type="domain" description="Glycosyltransferase subfamily 4-like N-terminal" evidence="2">
    <location>
        <begin position="22"/>
        <end position="208"/>
    </location>
</feature>
<dbReference type="Gene3D" id="3.40.50.2000">
    <property type="entry name" value="Glycogen Phosphorylase B"/>
    <property type="match status" value="2"/>
</dbReference>
<dbReference type="Pfam" id="PF00534">
    <property type="entry name" value="Glycos_transf_1"/>
    <property type="match status" value="1"/>
</dbReference>
<dbReference type="InterPro" id="IPR001296">
    <property type="entry name" value="Glyco_trans_1"/>
</dbReference>
<accession>A0ABW4KJN6</accession>
<dbReference type="EMBL" id="JBHUEO010000034">
    <property type="protein sequence ID" value="MFD1707481.1"/>
    <property type="molecule type" value="Genomic_DNA"/>
</dbReference>
<proteinExistence type="predicted"/>
<dbReference type="Pfam" id="PF13439">
    <property type="entry name" value="Glyco_transf_4"/>
    <property type="match status" value="1"/>
</dbReference>
<keyword evidence="4" id="KW-1185">Reference proteome</keyword>
<dbReference type="PANTHER" id="PTHR45947:SF3">
    <property type="entry name" value="SULFOQUINOVOSYL TRANSFERASE SQD2"/>
    <property type="match status" value="1"/>
</dbReference>
<evidence type="ECO:0000313" key="4">
    <source>
        <dbReference type="Proteomes" id="UP001597301"/>
    </source>
</evidence>
<dbReference type="PANTHER" id="PTHR45947">
    <property type="entry name" value="SULFOQUINOVOSYL TRANSFERASE SQD2"/>
    <property type="match status" value="1"/>
</dbReference>
<reference evidence="4" key="1">
    <citation type="journal article" date="2019" name="Int. J. Syst. Evol. Microbiol.">
        <title>The Global Catalogue of Microorganisms (GCM) 10K type strain sequencing project: providing services to taxonomists for standard genome sequencing and annotation.</title>
        <authorList>
            <consortium name="The Broad Institute Genomics Platform"/>
            <consortium name="The Broad Institute Genome Sequencing Center for Infectious Disease"/>
            <person name="Wu L."/>
            <person name="Ma J."/>
        </authorList>
    </citation>
    <scope>NUCLEOTIDE SEQUENCE [LARGE SCALE GENOMIC DNA]</scope>
    <source>
        <strain evidence="4">CGMCC 1.12295</strain>
    </source>
</reference>
<dbReference type="Proteomes" id="UP001597301">
    <property type="component" value="Unassembled WGS sequence"/>
</dbReference>
<dbReference type="InterPro" id="IPR050194">
    <property type="entry name" value="Glycosyltransferase_grp1"/>
</dbReference>